<evidence type="ECO:0000256" key="1">
    <source>
        <dbReference type="SAM" id="Phobius"/>
    </source>
</evidence>
<dbReference type="Gramene" id="rna37973">
    <property type="protein sequence ID" value="RHN53194.1"/>
    <property type="gene ID" value="gene37973"/>
</dbReference>
<accession>A0A072UCE5</accession>
<evidence type="ECO:0000313" key="3">
    <source>
        <dbReference type="EMBL" id="RHN53194.1"/>
    </source>
</evidence>
<dbReference type="HOGENOM" id="CLU_044007_0_0_1"/>
<dbReference type="PANTHER" id="PTHR36361">
    <property type="entry name" value="PROTEIN APEM9"/>
    <property type="match status" value="1"/>
</dbReference>
<evidence type="ECO:0000313" key="4">
    <source>
        <dbReference type="EnsemblPlants" id="KEH27282"/>
    </source>
</evidence>
<organism evidence="2 5">
    <name type="scientific">Medicago truncatula</name>
    <name type="common">Barrel medic</name>
    <name type="synonym">Medicago tribuloides</name>
    <dbReference type="NCBI Taxonomy" id="3880"/>
    <lineage>
        <taxon>Eukaryota</taxon>
        <taxon>Viridiplantae</taxon>
        <taxon>Streptophyta</taxon>
        <taxon>Embryophyta</taxon>
        <taxon>Tracheophyta</taxon>
        <taxon>Spermatophyta</taxon>
        <taxon>Magnoliopsida</taxon>
        <taxon>eudicotyledons</taxon>
        <taxon>Gunneridae</taxon>
        <taxon>Pentapetalae</taxon>
        <taxon>rosids</taxon>
        <taxon>fabids</taxon>
        <taxon>Fabales</taxon>
        <taxon>Fabaceae</taxon>
        <taxon>Papilionoideae</taxon>
        <taxon>50 kb inversion clade</taxon>
        <taxon>NPAAA clade</taxon>
        <taxon>Hologalegina</taxon>
        <taxon>IRL clade</taxon>
        <taxon>Trifolieae</taxon>
        <taxon>Medicago</taxon>
    </lineage>
</organism>
<keyword evidence="2" id="KW-0418">Kinase</keyword>
<keyword evidence="5" id="KW-1185">Reference proteome</keyword>
<feature type="transmembrane region" description="Helical" evidence="1">
    <location>
        <begin position="278"/>
        <end position="298"/>
    </location>
</feature>
<keyword evidence="1" id="KW-0812">Transmembrane</keyword>
<dbReference type="PANTHER" id="PTHR36361:SF1">
    <property type="entry name" value="PROTEIN APEM9"/>
    <property type="match status" value="1"/>
</dbReference>
<name>A0A072UCE5_MEDTR</name>
<reference evidence="2 5" key="1">
    <citation type="journal article" date="2011" name="Nature">
        <title>The Medicago genome provides insight into the evolution of rhizobial symbioses.</title>
        <authorList>
            <person name="Young N.D."/>
            <person name="Debelle F."/>
            <person name="Oldroyd G.E."/>
            <person name="Geurts R."/>
            <person name="Cannon S.B."/>
            <person name="Udvardi M.K."/>
            <person name="Benedito V.A."/>
            <person name="Mayer K.F."/>
            <person name="Gouzy J."/>
            <person name="Schoof H."/>
            <person name="Van de Peer Y."/>
            <person name="Proost S."/>
            <person name="Cook D.R."/>
            <person name="Meyers B.C."/>
            <person name="Spannagl M."/>
            <person name="Cheung F."/>
            <person name="De Mita S."/>
            <person name="Krishnakumar V."/>
            <person name="Gundlach H."/>
            <person name="Zhou S."/>
            <person name="Mudge J."/>
            <person name="Bharti A.K."/>
            <person name="Murray J.D."/>
            <person name="Naoumkina M.A."/>
            <person name="Rosen B."/>
            <person name="Silverstein K.A."/>
            <person name="Tang H."/>
            <person name="Rombauts S."/>
            <person name="Zhao P.X."/>
            <person name="Zhou P."/>
            <person name="Barbe V."/>
            <person name="Bardou P."/>
            <person name="Bechner M."/>
            <person name="Bellec A."/>
            <person name="Berger A."/>
            <person name="Berges H."/>
            <person name="Bidwell S."/>
            <person name="Bisseling T."/>
            <person name="Choisne N."/>
            <person name="Couloux A."/>
            <person name="Denny R."/>
            <person name="Deshpande S."/>
            <person name="Dai X."/>
            <person name="Doyle J.J."/>
            <person name="Dudez A.M."/>
            <person name="Farmer A.D."/>
            <person name="Fouteau S."/>
            <person name="Franken C."/>
            <person name="Gibelin C."/>
            <person name="Gish J."/>
            <person name="Goldstein S."/>
            <person name="Gonzalez A.J."/>
            <person name="Green P.J."/>
            <person name="Hallab A."/>
            <person name="Hartog M."/>
            <person name="Hua A."/>
            <person name="Humphray S.J."/>
            <person name="Jeong D.H."/>
            <person name="Jing Y."/>
            <person name="Jocker A."/>
            <person name="Kenton S.M."/>
            <person name="Kim D.J."/>
            <person name="Klee K."/>
            <person name="Lai H."/>
            <person name="Lang C."/>
            <person name="Lin S."/>
            <person name="Macmil S.L."/>
            <person name="Magdelenat G."/>
            <person name="Matthews L."/>
            <person name="McCorrison J."/>
            <person name="Monaghan E.L."/>
            <person name="Mun J.H."/>
            <person name="Najar F.Z."/>
            <person name="Nicholson C."/>
            <person name="Noirot C."/>
            <person name="O'Bleness M."/>
            <person name="Paule C.R."/>
            <person name="Poulain J."/>
            <person name="Prion F."/>
            <person name="Qin B."/>
            <person name="Qu C."/>
            <person name="Retzel E.F."/>
            <person name="Riddle C."/>
            <person name="Sallet E."/>
            <person name="Samain S."/>
            <person name="Samson N."/>
            <person name="Sanders I."/>
            <person name="Saurat O."/>
            <person name="Scarpelli C."/>
            <person name="Schiex T."/>
            <person name="Segurens B."/>
            <person name="Severin A.J."/>
            <person name="Sherrier D.J."/>
            <person name="Shi R."/>
            <person name="Sims S."/>
            <person name="Singer S.R."/>
            <person name="Sinharoy S."/>
            <person name="Sterck L."/>
            <person name="Viollet A."/>
            <person name="Wang B.B."/>
            <person name="Wang K."/>
            <person name="Wang M."/>
            <person name="Wang X."/>
            <person name="Warfsmann J."/>
            <person name="Weissenbach J."/>
            <person name="White D.D."/>
            <person name="White J.D."/>
            <person name="Wiley G.B."/>
            <person name="Wincker P."/>
            <person name="Xing Y."/>
            <person name="Yang L."/>
            <person name="Yao Z."/>
            <person name="Ying F."/>
            <person name="Zhai J."/>
            <person name="Zhou L."/>
            <person name="Zuber A."/>
            <person name="Denarie J."/>
            <person name="Dixon R.A."/>
            <person name="May G.D."/>
            <person name="Schwartz D.C."/>
            <person name="Rogers J."/>
            <person name="Quetier F."/>
            <person name="Town C.D."/>
            <person name="Roe B.A."/>
        </authorList>
    </citation>
    <scope>NUCLEOTIDE SEQUENCE [LARGE SCALE GENOMIC DNA]</scope>
    <source>
        <strain evidence="2">A17</strain>
        <strain evidence="4 5">cv. Jemalong A17</strain>
    </source>
</reference>
<dbReference type="AlphaFoldDB" id="A0A072UCE5"/>
<gene>
    <name evidence="4" type="primary">25497028</name>
    <name evidence="2" type="ordered locus">MTR_6g093070</name>
    <name evidence="3" type="ORF">MtrunA17_Chr6g0488811</name>
</gene>
<dbReference type="Proteomes" id="UP000002051">
    <property type="component" value="Chromosome 6"/>
</dbReference>
<evidence type="ECO:0000313" key="6">
    <source>
        <dbReference type="Proteomes" id="UP000265566"/>
    </source>
</evidence>
<reference evidence="4" key="3">
    <citation type="submission" date="2015-04" db="UniProtKB">
        <authorList>
            <consortium name="EnsemblPlants"/>
        </authorList>
    </citation>
    <scope>IDENTIFICATION</scope>
    <source>
        <strain evidence="4">cv. Jemalong A17</strain>
    </source>
</reference>
<evidence type="ECO:0000313" key="5">
    <source>
        <dbReference type="Proteomes" id="UP000002051"/>
    </source>
</evidence>
<protein>
    <submittedName>
        <fullName evidence="2">3-phosphoinositide-dependent kinase, putative</fullName>
    </submittedName>
</protein>
<reference evidence="2 5" key="2">
    <citation type="journal article" date="2014" name="BMC Genomics">
        <title>An improved genome release (version Mt4.0) for the model legume Medicago truncatula.</title>
        <authorList>
            <person name="Tang H."/>
            <person name="Krishnakumar V."/>
            <person name="Bidwell S."/>
            <person name="Rosen B."/>
            <person name="Chan A."/>
            <person name="Zhou S."/>
            <person name="Gentzbittel L."/>
            <person name="Childs K.L."/>
            <person name="Yandell M."/>
            <person name="Gundlach H."/>
            <person name="Mayer K.F."/>
            <person name="Schwartz D.C."/>
            <person name="Town C.D."/>
        </authorList>
    </citation>
    <scope>GENOME REANNOTATION</scope>
    <source>
        <strain evidence="2">A17</strain>
        <strain evidence="4 5">cv. Jemalong A17</strain>
    </source>
</reference>
<dbReference type="EnsemblPlants" id="KEH27282">
    <property type="protein sequence ID" value="KEH27282"/>
    <property type="gene ID" value="MTR_6g093070"/>
</dbReference>
<evidence type="ECO:0000313" key="2">
    <source>
        <dbReference type="EMBL" id="KEH27282.1"/>
    </source>
</evidence>
<keyword evidence="1" id="KW-0472">Membrane</keyword>
<dbReference type="InterPro" id="IPR034571">
    <property type="entry name" value="APEM9"/>
</dbReference>
<reference evidence="6" key="4">
    <citation type="journal article" date="2018" name="Nat. Plants">
        <title>Whole-genome landscape of Medicago truncatula symbiotic genes.</title>
        <authorList>
            <person name="Pecrix Y."/>
            <person name="Staton S.E."/>
            <person name="Sallet E."/>
            <person name="Lelandais-Briere C."/>
            <person name="Moreau S."/>
            <person name="Carrere S."/>
            <person name="Blein T."/>
            <person name="Jardinaud M.F."/>
            <person name="Latrasse D."/>
            <person name="Zouine M."/>
            <person name="Zahm M."/>
            <person name="Kreplak J."/>
            <person name="Mayjonade B."/>
            <person name="Satge C."/>
            <person name="Perez M."/>
            <person name="Cauet S."/>
            <person name="Marande W."/>
            <person name="Chantry-Darmon C."/>
            <person name="Lopez-Roques C."/>
            <person name="Bouchez O."/>
            <person name="Berard A."/>
            <person name="Debelle F."/>
            <person name="Munos S."/>
            <person name="Bendahmane A."/>
            <person name="Berges H."/>
            <person name="Niebel A."/>
            <person name="Buitink J."/>
            <person name="Frugier F."/>
            <person name="Benhamed M."/>
            <person name="Crespi M."/>
            <person name="Gouzy J."/>
            <person name="Gamas P."/>
        </authorList>
    </citation>
    <scope>NUCLEOTIDE SEQUENCE [LARGE SCALE GENOMIC DNA]</scope>
    <source>
        <strain evidence="6">cv. Jemalong A17</strain>
    </source>
</reference>
<keyword evidence="2" id="KW-0808">Transferase</keyword>
<dbReference type="EMBL" id="CM001222">
    <property type="protein sequence ID" value="KEH27282.1"/>
    <property type="molecule type" value="Genomic_DNA"/>
</dbReference>
<dbReference type="GO" id="GO:0016301">
    <property type="term" value="F:kinase activity"/>
    <property type="evidence" value="ECO:0007669"/>
    <property type="project" value="UniProtKB-KW"/>
</dbReference>
<dbReference type="Proteomes" id="UP000265566">
    <property type="component" value="Chromosome 6"/>
</dbReference>
<dbReference type="EMBL" id="PSQE01000006">
    <property type="protein sequence ID" value="RHN53194.1"/>
    <property type="molecule type" value="Genomic_DNA"/>
</dbReference>
<dbReference type="STRING" id="3880.A0A072UCE5"/>
<dbReference type="KEGG" id="mtr:25497028"/>
<dbReference type="GO" id="GO:0015919">
    <property type="term" value="P:peroxisomal membrane transport"/>
    <property type="evidence" value="ECO:0007669"/>
    <property type="project" value="InterPro"/>
</dbReference>
<keyword evidence="1" id="KW-1133">Transmembrane helix</keyword>
<sequence length="349" mass="39426">MEIMNNSSESETAIWKEIEISESYLVCSMYEEAESLSSSILKQLRNDYYHDTPISPTQDMFESTAMVLVQAFNQLGKTAEILNQLREYFISLKAIPAQVLLTGACLQIGQGSTLGVREFLEEFLDGWSLGDGQYDAVIAEVNEERESRFERNYVIGIDEYLEVVEVYAIILLATVLKEVDLAVSWVENAPLPEKNRQELLRRLHSIHSLRSTTSSEVASLQSPTNNNETYSSKKIHEYRGSPRALTSKHAVVSKLSERIETCSWCFRAINLKFANAKIVVPSGKIMLGCLILFACYILRRKQATLKRIVRRQVIVTKKALVDLWELAFSHQVNPLAAVQPLATATRQGQ</sequence>
<reference evidence="3" key="5">
    <citation type="journal article" date="2018" name="Nat. Plants">
        <title>Whole-genome landscape of Medicago truncatula symbiotic genes.</title>
        <authorList>
            <person name="Pecrix Y."/>
            <person name="Gamas P."/>
            <person name="Carrere S."/>
        </authorList>
    </citation>
    <scope>NUCLEOTIDE SEQUENCE</scope>
    <source>
        <tissue evidence="3">Leaves</tissue>
    </source>
</reference>
<proteinExistence type="predicted"/>
<dbReference type="OrthoDB" id="1919407at2759"/>